<evidence type="ECO:0000313" key="2">
    <source>
        <dbReference type="EMBL" id="SEH15164.1"/>
    </source>
</evidence>
<protein>
    <submittedName>
        <fullName evidence="2">Uncharacterized protein</fullName>
    </submittedName>
</protein>
<keyword evidence="3" id="KW-1185">Reference proteome</keyword>
<sequence length="72" mass="8239">MFRFIHSCKRRLEGASHDERAFPVRKRAFPVAICDPSEDGSNPLENRRDSLPEADAHGRKRSVLSRSLEFVS</sequence>
<accession>A0A1H6FZH8</accession>
<dbReference type="Proteomes" id="UP000199112">
    <property type="component" value="Unassembled WGS sequence"/>
</dbReference>
<organism evidence="2 3">
    <name type="scientific">Natronorubrum sediminis</name>
    <dbReference type="NCBI Taxonomy" id="640943"/>
    <lineage>
        <taxon>Archaea</taxon>
        <taxon>Methanobacteriati</taxon>
        <taxon>Methanobacteriota</taxon>
        <taxon>Stenosarchaea group</taxon>
        <taxon>Halobacteria</taxon>
        <taxon>Halobacteriales</taxon>
        <taxon>Natrialbaceae</taxon>
        <taxon>Natronorubrum</taxon>
    </lineage>
</organism>
<feature type="region of interest" description="Disordered" evidence="1">
    <location>
        <begin position="35"/>
        <end position="72"/>
    </location>
</feature>
<dbReference type="EMBL" id="FNWL01000002">
    <property type="protein sequence ID" value="SEH15164.1"/>
    <property type="molecule type" value="Genomic_DNA"/>
</dbReference>
<reference evidence="3" key="1">
    <citation type="submission" date="2016-10" db="EMBL/GenBank/DDBJ databases">
        <authorList>
            <person name="Varghese N."/>
            <person name="Submissions S."/>
        </authorList>
    </citation>
    <scope>NUCLEOTIDE SEQUENCE [LARGE SCALE GENOMIC DNA]</scope>
    <source>
        <strain evidence="3">CGMCC 1.8981</strain>
    </source>
</reference>
<proteinExistence type="predicted"/>
<name>A0A1H6FZH8_9EURY</name>
<evidence type="ECO:0000313" key="3">
    <source>
        <dbReference type="Proteomes" id="UP000199112"/>
    </source>
</evidence>
<dbReference type="AlphaFoldDB" id="A0A1H6FZH8"/>
<feature type="compositionally biased region" description="Basic and acidic residues" evidence="1">
    <location>
        <begin position="45"/>
        <end position="57"/>
    </location>
</feature>
<gene>
    <name evidence="2" type="ORF">SAMN04487967_1949</name>
</gene>
<evidence type="ECO:0000256" key="1">
    <source>
        <dbReference type="SAM" id="MobiDB-lite"/>
    </source>
</evidence>